<dbReference type="Proteomes" id="UP000095280">
    <property type="component" value="Unplaced"/>
</dbReference>
<evidence type="ECO:0000256" key="8">
    <source>
        <dbReference type="ARBA" id="ARBA00023224"/>
    </source>
</evidence>
<name>A0A1I8HHH6_9PLAT</name>
<feature type="transmembrane region" description="Helical" evidence="10">
    <location>
        <begin position="112"/>
        <end position="133"/>
    </location>
</feature>
<dbReference type="Gene3D" id="1.20.1070.10">
    <property type="entry name" value="Rhodopsin 7-helix transmembrane proteins"/>
    <property type="match status" value="1"/>
</dbReference>
<feature type="transmembrane region" description="Helical" evidence="10">
    <location>
        <begin position="154"/>
        <end position="176"/>
    </location>
</feature>
<evidence type="ECO:0000256" key="1">
    <source>
        <dbReference type="ARBA" id="ARBA00004651"/>
    </source>
</evidence>
<dbReference type="AlphaFoldDB" id="A0A1I8HHH6"/>
<dbReference type="InterPro" id="IPR017452">
    <property type="entry name" value="GPCR_Rhodpsn_7TM"/>
</dbReference>
<dbReference type="PRINTS" id="PR00534">
    <property type="entry name" value="MCRFAMILY"/>
</dbReference>
<dbReference type="GO" id="GO:0007200">
    <property type="term" value="P:phospholipase C-activating G protein-coupled receptor signaling pathway"/>
    <property type="evidence" value="ECO:0007669"/>
    <property type="project" value="TreeGrafter"/>
</dbReference>
<comment type="subcellular location">
    <subcellularLocation>
        <location evidence="1">Cell membrane</location>
        <topology evidence="1">Multi-pass membrane protein</topology>
    </subcellularLocation>
</comment>
<organism evidence="12 13">
    <name type="scientific">Macrostomum lignano</name>
    <dbReference type="NCBI Taxonomy" id="282301"/>
    <lineage>
        <taxon>Eukaryota</taxon>
        <taxon>Metazoa</taxon>
        <taxon>Spiralia</taxon>
        <taxon>Lophotrochozoa</taxon>
        <taxon>Platyhelminthes</taxon>
        <taxon>Rhabditophora</taxon>
        <taxon>Macrostomorpha</taxon>
        <taxon>Macrostomida</taxon>
        <taxon>Macrostomidae</taxon>
        <taxon>Macrostomum</taxon>
    </lineage>
</organism>
<dbReference type="Pfam" id="PF00001">
    <property type="entry name" value="7tm_1"/>
    <property type="match status" value="1"/>
</dbReference>
<evidence type="ECO:0000256" key="6">
    <source>
        <dbReference type="ARBA" id="ARBA00023136"/>
    </source>
</evidence>
<dbReference type="PROSITE" id="PS00237">
    <property type="entry name" value="G_PROTEIN_RECEP_F1_1"/>
    <property type="match status" value="1"/>
</dbReference>
<evidence type="ECO:0000256" key="10">
    <source>
        <dbReference type="SAM" id="Phobius"/>
    </source>
</evidence>
<keyword evidence="8 9" id="KW-0807">Transducer</keyword>
<feature type="domain" description="G-protein coupled receptors family 1 profile" evidence="11">
    <location>
        <begin position="53"/>
        <end position="363"/>
    </location>
</feature>
<evidence type="ECO:0000256" key="4">
    <source>
        <dbReference type="ARBA" id="ARBA00022989"/>
    </source>
</evidence>
<dbReference type="PANTHER" id="PTHR24248">
    <property type="entry name" value="ADRENERGIC RECEPTOR-RELATED G-PROTEIN COUPLED RECEPTOR"/>
    <property type="match status" value="1"/>
</dbReference>
<keyword evidence="2" id="KW-1003">Cell membrane</keyword>
<evidence type="ECO:0000313" key="12">
    <source>
        <dbReference type="Proteomes" id="UP000095280"/>
    </source>
</evidence>
<dbReference type="GO" id="GO:0043410">
    <property type="term" value="P:positive regulation of MAPK cascade"/>
    <property type="evidence" value="ECO:0007669"/>
    <property type="project" value="TreeGrafter"/>
</dbReference>
<dbReference type="GO" id="GO:0004977">
    <property type="term" value="F:melanocortin receptor activity"/>
    <property type="evidence" value="ECO:0007669"/>
    <property type="project" value="InterPro"/>
</dbReference>
<keyword evidence="7 9" id="KW-0675">Receptor</keyword>
<dbReference type="GO" id="GO:0007267">
    <property type="term" value="P:cell-cell signaling"/>
    <property type="evidence" value="ECO:0007669"/>
    <property type="project" value="TreeGrafter"/>
</dbReference>
<dbReference type="SMART" id="SM01381">
    <property type="entry name" value="7TM_GPCR_Srsx"/>
    <property type="match status" value="1"/>
</dbReference>
<evidence type="ECO:0000256" key="9">
    <source>
        <dbReference type="RuleBase" id="RU000688"/>
    </source>
</evidence>
<dbReference type="PRINTS" id="PR00237">
    <property type="entry name" value="GPCRRHODOPSN"/>
</dbReference>
<evidence type="ECO:0000256" key="5">
    <source>
        <dbReference type="ARBA" id="ARBA00023040"/>
    </source>
</evidence>
<evidence type="ECO:0000256" key="7">
    <source>
        <dbReference type="ARBA" id="ARBA00023170"/>
    </source>
</evidence>
<feature type="transmembrane region" description="Helical" evidence="10">
    <location>
        <begin position="37"/>
        <end position="61"/>
    </location>
</feature>
<dbReference type="WBParaSite" id="maker-uti_cns_0006211-snap-gene-0.17-mRNA-1">
    <property type="protein sequence ID" value="maker-uti_cns_0006211-snap-gene-0.17-mRNA-1"/>
    <property type="gene ID" value="maker-uti_cns_0006211-snap-gene-0.17"/>
</dbReference>
<evidence type="ECO:0000259" key="11">
    <source>
        <dbReference type="PROSITE" id="PS50262"/>
    </source>
</evidence>
<dbReference type="InterPro" id="IPR001671">
    <property type="entry name" value="Melcrt_ACTH_rcpt"/>
</dbReference>
<sequence length="494" mass="53172">LPEACSSRKIHLKLDNSSILNATVSCPGKHPMDYRSVLTGIVLGLISLGTVFGNCLVLLAVALHRNLRSTTGVFVSNLAAADLLLGACVLPFSSALEVTGGCWHFGNILCDIWASVDVLCCTASIMSLCVISMERYIGVTRPLQHASILTHRRAVLVVLFVWLLSLLVSVGPLIGWKKPRNGTEDPYKCEVSDNTAYIAFSVTFSFYLPLCVIIFFYIRVYQEAVKQTRFLTSGVKTARTSGPASAGAFVQRHLTTAAADGSNSKNSSAVVLRVHRGGGGNLMANSKQPKLQLTGKLARFKREKKAAKTLGIVVGVFILCWLPFFFIYPFKTIVCQQCQMPDLLFKVAFWLGYCNSLCNPVIYACWNREFKRAFGRILACQLARRGRSRRCGWPKNQKASDSCQSNNCHSVRVSGSCVTGGVGGVDIELQLAALEGEDNGGAGGAGLDTSYFPKCSLCPSSRPQSPLIGLSRGGRGFAAAALAAASAADDSDED</sequence>
<dbReference type="PANTHER" id="PTHR24248:SF72">
    <property type="entry name" value="G-PROTEIN COUPLED RECEPTORS FAMILY 1 PROFILE DOMAIN-CONTAINING PROTEIN"/>
    <property type="match status" value="1"/>
</dbReference>
<dbReference type="GO" id="GO:0005886">
    <property type="term" value="C:plasma membrane"/>
    <property type="evidence" value="ECO:0007669"/>
    <property type="project" value="UniProtKB-SubCell"/>
</dbReference>
<dbReference type="InterPro" id="IPR000276">
    <property type="entry name" value="GPCR_Rhodpsn"/>
</dbReference>
<feature type="transmembrane region" description="Helical" evidence="10">
    <location>
        <begin position="73"/>
        <end position="92"/>
    </location>
</feature>
<feature type="transmembrane region" description="Helical" evidence="10">
    <location>
        <begin position="309"/>
        <end position="328"/>
    </location>
</feature>
<comment type="similarity">
    <text evidence="9">Belongs to the G-protein coupled receptor 1 family.</text>
</comment>
<keyword evidence="3 9" id="KW-0812">Transmembrane</keyword>
<reference evidence="13" key="1">
    <citation type="submission" date="2016-11" db="UniProtKB">
        <authorList>
            <consortium name="WormBaseParasite"/>
        </authorList>
    </citation>
    <scope>IDENTIFICATION</scope>
</reference>
<proteinExistence type="inferred from homology"/>
<dbReference type="PROSITE" id="PS50262">
    <property type="entry name" value="G_PROTEIN_RECEP_F1_2"/>
    <property type="match status" value="1"/>
</dbReference>
<evidence type="ECO:0000313" key="13">
    <source>
        <dbReference type="WBParaSite" id="maker-uti_cns_0006211-snap-gene-0.17-mRNA-1"/>
    </source>
</evidence>
<feature type="transmembrane region" description="Helical" evidence="10">
    <location>
        <begin position="348"/>
        <end position="366"/>
    </location>
</feature>
<accession>A0A1I8HHH6</accession>
<dbReference type="GO" id="GO:0004937">
    <property type="term" value="F:alpha1-adrenergic receptor activity"/>
    <property type="evidence" value="ECO:0007669"/>
    <property type="project" value="TreeGrafter"/>
</dbReference>
<feature type="transmembrane region" description="Helical" evidence="10">
    <location>
        <begin position="196"/>
        <end position="218"/>
    </location>
</feature>
<keyword evidence="4 10" id="KW-1133">Transmembrane helix</keyword>
<keyword evidence="5 9" id="KW-0297">G-protein coupled receptor</keyword>
<evidence type="ECO:0000256" key="3">
    <source>
        <dbReference type="ARBA" id="ARBA00022692"/>
    </source>
</evidence>
<dbReference type="GO" id="GO:0007204">
    <property type="term" value="P:positive regulation of cytosolic calcium ion concentration"/>
    <property type="evidence" value="ECO:0007669"/>
    <property type="project" value="TreeGrafter"/>
</dbReference>
<dbReference type="SUPFAM" id="SSF81321">
    <property type="entry name" value="Family A G protein-coupled receptor-like"/>
    <property type="match status" value="1"/>
</dbReference>
<keyword evidence="12" id="KW-1185">Reference proteome</keyword>
<keyword evidence="6 10" id="KW-0472">Membrane</keyword>
<evidence type="ECO:0000256" key="2">
    <source>
        <dbReference type="ARBA" id="ARBA00022475"/>
    </source>
</evidence>
<protein>
    <submittedName>
        <fullName evidence="13">G_PROTEIN_RECEP_F1_2 domain-containing protein</fullName>
    </submittedName>
</protein>
<dbReference type="GO" id="GO:0071880">
    <property type="term" value="P:adenylate cyclase-activating adrenergic receptor signaling pathway"/>
    <property type="evidence" value="ECO:0007669"/>
    <property type="project" value="TreeGrafter"/>
</dbReference>